<dbReference type="EMBL" id="FNOX01000001">
    <property type="protein sequence ID" value="SDX50949.1"/>
    <property type="molecule type" value="Genomic_DNA"/>
</dbReference>
<dbReference type="AlphaFoldDB" id="A0A1H3CBR2"/>
<dbReference type="RefSeq" id="WP_069786039.1">
    <property type="nucleotide sequence ID" value="NZ_FNOX01000001.1"/>
</dbReference>
<organism evidence="1 2">
    <name type="scientific">Pseudomonas salomonii</name>
    <dbReference type="NCBI Taxonomy" id="191391"/>
    <lineage>
        <taxon>Bacteria</taxon>
        <taxon>Pseudomonadati</taxon>
        <taxon>Pseudomonadota</taxon>
        <taxon>Gammaproteobacteria</taxon>
        <taxon>Pseudomonadales</taxon>
        <taxon>Pseudomonadaceae</taxon>
        <taxon>Pseudomonas</taxon>
    </lineage>
</organism>
<protein>
    <submittedName>
        <fullName evidence="1">Uncharacterized protein</fullName>
    </submittedName>
</protein>
<name>A0A1H3CBR2_9PSED</name>
<sequence length="252" mass="28127">MAKPSITDARSITADLILEVGKYYSAQQLRSLQAKLSGTAREIRALTSGCHLPGRIGAQLSVEQIQLLQDAAKLIESVNSNIKHAKEKRGRDESLAKRRQQSRYAEAKRLVAETYLEPFVPESTALDPLLDTLKTALTLNRADVFRNGYSPREFNLRLRDYLSPARTRKLIGWTSPSAFWISTVLSLRNDVAQTVEQEIAYDDGSSVQDRLDALKQKVADCLAQTHLSADEEETLRLWSEALSPSLQQEGGE</sequence>
<dbReference type="Proteomes" id="UP000182902">
    <property type="component" value="Unassembled WGS sequence"/>
</dbReference>
<evidence type="ECO:0000313" key="1">
    <source>
        <dbReference type="EMBL" id="SDX50949.1"/>
    </source>
</evidence>
<accession>A0A1H3CBR2</accession>
<proteinExistence type="predicted"/>
<reference evidence="1 2" key="1">
    <citation type="submission" date="2016-10" db="EMBL/GenBank/DDBJ databases">
        <authorList>
            <person name="de Groot N.N."/>
        </authorList>
    </citation>
    <scope>NUCLEOTIDE SEQUENCE [LARGE SCALE GENOMIC DNA]</scope>
    <source>
        <strain evidence="1 2">ICMP 14252</strain>
    </source>
</reference>
<evidence type="ECO:0000313" key="2">
    <source>
        <dbReference type="Proteomes" id="UP000182902"/>
    </source>
</evidence>
<gene>
    <name evidence="1" type="ORF">SAMN05216247_101230</name>
</gene>